<dbReference type="AlphaFoldDB" id="A0AAD3YRU6"/>
<accession>A0AAD3YRU6</accession>
<gene>
    <name evidence="1" type="ORF">F6W21_26265</name>
</gene>
<evidence type="ECO:0000313" key="1">
    <source>
        <dbReference type="EMBL" id="HAU4359836.1"/>
    </source>
</evidence>
<sequence length="118" mass="13308">MAFVSIIEMRKNTSGDKRCTGPAITITARGTAYITRALYADKKPSSIEMEVDIEGEMVRVKTGEGYQKKLTGRVRHTFNVPVFVRRRVLSEGEKSRKINLTKSDDGWWYGSYAEGANQ</sequence>
<evidence type="ECO:0000313" key="2">
    <source>
        <dbReference type="Proteomes" id="UP000868497"/>
    </source>
</evidence>
<organism evidence="1 2">
    <name type="scientific">Klebsiella oxytoca</name>
    <dbReference type="NCBI Taxonomy" id="571"/>
    <lineage>
        <taxon>Bacteria</taxon>
        <taxon>Pseudomonadati</taxon>
        <taxon>Pseudomonadota</taxon>
        <taxon>Gammaproteobacteria</taxon>
        <taxon>Enterobacterales</taxon>
        <taxon>Enterobacteriaceae</taxon>
        <taxon>Klebsiella/Raoultella group</taxon>
        <taxon>Klebsiella</taxon>
    </lineage>
</organism>
<dbReference type="Proteomes" id="UP000868497">
    <property type="component" value="Unassembled WGS sequence"/>
</dbReference>
<comment type="caution">
    <text evidence="1">The sequence shown here is derived from an EMBL/GenBank/DDBJ whole genome shotgun (WGS) entry which is preliminary data.</text>
</comment>
<name>A0AAD3YRU6_KLEOX</name>
<proteinExistence type="predicted"/>
<reference evidence="1" key="2">
    <citation type="submission" date="2019-09" db="EMBL/GenBank/DDBJ databases">
        <authorList>
            <consortium name="NCBI Pathogen Detection Project"/>
        </authorList>
    </citation>
    <scope>NUCLEOTIDE SEQUENCE</scope>
    <source>
        <strain evidence="1">AUSMDU00005748</strain>
    </source>
</reference>
<reference evidence="1" key="1">
    <citation type="journal article" date="2018" name="Genome Biol.">
        <title>SKESA: strategic k-mer extension for scrupulous assemblies.</title>
        <authorList>
            <person name="Souvorov A."/>
            <person name="Agarwala R."/>
            <person name="Lipman D.J."/>
        </authorList>
    </citation>
    <scope>NUCLEOTIDE SEQUENCE</scope>
    <source>
        <strain evidence="1">AUSMDU00005748</strain>
    </source>
</reference>
<dbReference type="EMBL" id="DACXIC010000053">
    <property type="protein sequence ID" value="HAU4359836.1"/>
    <property type="molecule type" value="Genomic_DNA"/>
</dbReference>
<protein>
    <submittedName>
        <fullName evidence="1">Uncharacterized protein</fullName>
    </submittedName>
</protein>
<dbReference type="RefSeq" id="WP_064398197.1">
    <property type="nucleotide sequence ID" value="NZ_FKYY01000012.1"/>
</dbReference>